<proteinExistence type="predicted"/>
<dbReference type="GO" id="GO:0003676">
    <property type="term" value="F:nucleic acid binding"/>
    <property type="evidence" value="ECO:0007669"/>
    <property type="project" value="InterPro"/>
</dbReference>
<organism evidence="1 2">
    <name type="scientific">Mixia osmundae (strain CBS 9802 / IAM 14324 / JCM 22182 / KY 12970)</name>
    <dbReference type="NCBI Taxonomy" id="764103"/>
    <lineage>
        <taxon>Eukaryota</taxon>
        <taxon>Fungi</taxon>
        <taxon>Dikarya</taxon>
        <taxon>Basidiomycota</taxon>
        <taxon>Pucciniomycotina</taxon>
        <taxon>Mixiomycetes</taxon>
        <taxon>Mixiales</taxon>
        <taxon>Mixiaceae</taxon>
        <taxon>Mixia</taxon>
    </lineage>
</organism>
<reference evidence="1 2" key="2">
    <citation type="journal article" date="2012" name="Open Biol.">
        <title>Characteristics of nucleosomes and linker DNA regions on the genome of the basidiomycete Mixia osmundae revealed by mono- and dinucleosome mapping.</title>
        <authorList>
            <person name="Nishida H."/>
            <person name="Kondo S."/>
            <person name="Matsumoto T."/>
            <person name="Suzuki Y."/>
            <person name="Yoshikawa H."/>
            <person name="Taylor T.D."/>
            <person name="Sugiyama J."/>
        </authorList>
    </citation>
    <scope>NUCLEOTIDE SEQUENCE [LARGE SCALE GENOMIC DNA]</scope>
    <source>
        <strain evidence="2">CBS 9802 / IAM 14324 / JCM 22182 / KY 12970</strain>
    </source>
</reference>
<dbReference type="SUPFAM" id="SSF54928">
    <property type="entry name" value="RNA-binding domain, RBD"/>
    <property type="match status" value="1"/>
</dbReference>
<protein>
    <recommendedName>
        <fullName evidence="3">RRM domain-containing protein</fullName>
    </recommendedName>
</protein>
<comment type="caution">
    <text evidence="1">The sequence shown here is derived from an EMBL/GenBank/DDBJ whole genome shotgun (WGS) entry which is preliminary data.</text>
</comment>
<evidence type="ECO:0000313" key="1">
    <source>
        <dbReference type="EMBL" id="GAA96933.1"/>
    </source>
</evidence>
<evidence type="ECO:0000313" key="2">
    <source>
        <dbReference type="Proteomes" id="UP000009131"/>
    </source>
</evidence>
<dbReference type="InParanoid" id="G7E273"/>
<sequence length="265" mass="29932">MLNCTCRSYRQAARASTSATVPASSIPARVERAIQSAEPRRQHNVIMLDRLSPTMTPRDLRKRVYQDGLTESMLLSVHMVPDRELEATGRAILVFNQPKEAQISVDHFRSRDVGTTPLHREWLDPASHDQRSGVGRRTLGYFHHLDAIFGPYSPDEPNLPSHYRSLSKVKAKLSGRLVKIGQLPPTLLHDTLLDWLHANEFEPMPIQQSVPSRRMLVRLPGSQHISSWLTLLGSEDEAARLVRLLHRNPQAHLGEGAHTTCRIVH</sequence>
<dbReference type="AlphaFoldDB" id="G7E273"/>
<dbReference type="Proteomes" id="UP000009131">
    <property type="component" value="Unassembled WGS sequence"/>
</dbReference>
<dbReference type="HOGENOM" id="CLU_1050038_0_0_1"/>
<evidence type="ECO:0008006" key="3">
    <source>
        <dbReference type="Google" id="ProtNLM"/>
    </source>
</evidence>
<dbReference type="InterPro" id="IPR035979">
    <property type="entry name" value="RBD_domain_sf"/>
</dbReference>
<dbReference type="EMBL" id="BABT02000110">
    <property type="protein sequence ID" value="GAA96933.1"/>
    <property type="molecule type" value="Genomic_DNA"/>
</dbReference>
<dbReference type="RefSeq" id="XP_014565379.1">
    <property type="nucleotide sequence ID" value="XM_014709893.1"/>
</dbReference>
<accession>G7E273</accession>
<gene>
    <name evidence="1" type="primary">Mo03607</name>
    <name evidence="1" type="ORF">E5Q_03607</name>
</gene>
<name>G7E273_MIXOS</name>
<keyword evidence="2" id="KW-1185">Reference proteome</keyword>
<reference evidence="1 2" key="1">
    <citation type="journal article" date="2011" name="J. Gen. Appl. Microbiol.">
        <title>Draft genome sequencing of the enigmatic basidiomycete Mixia osmundae.</title>
        <authorList>
            <person name="Nishida H."/>
            <person name="Nagatsuka Y."/>
            <person name="Sugiyama J."/>
        </authorList>
    </citation>
    <scope>NUCLEOTIDE SEQUENCE [LARGE SCALE GENOMIC DNA]</scope>
    <source>
        <strain evidence="2">CBS 9802 / IAM 14324 / JCM 22182 / KY 12970</strain>
    </source>
</reference>